<gene>
    <name evidence="7" type="ORF">J2S00_001307</name>
</gene>
<dbReference type="InterPro" id="IPR013249">
    <property type="entry name" value="RNA_pol_sigma70_r4_t2"/>
</dbReference>
<dbReference type="InterPro" id="IPR013325">
    <property type="entry name" value="RNA_pol_sigma_r2"/>
</dbReference>
<reference evidence="7 8" key="1">
    <citation type="submission" date="2023-07" db="EMBL/GenBank/DDBJ databases">
        <title>Genomic Encyclopedia of Type Strains, Phase IV (KMG-IV): sequencing the most valuable type-strain genomes for metagenomic binning, comparative biology and taxonomic classification.</title>
        <authorList>
            <person name="Goeker M."/>
        </authorList>
    </citation>
    <scope>NUCLEOTIDE SEQUENCE [LARGE SCALE GENOMIC DNA]</scope>
    <source>
        <strain evidence="7 8">DSM 17740</strain>
    </source>
</reference>
<dbReference type="NCBIfam" id="TIGR02937">
    <property type="entry name" value="sigma70-ECF"/>
    <property type="match status" value="1"/>
</dbReference>
<organism evidence="7 8">
    <name type="scientific">Caldalkalibacillus uzonensis</name>
    <dbReference type="NCBI Taxonomy" id="353224"/>
    <lineage>
        <taxon>Bacteria</taxon>
        <taxon>Bacillati</taxon>
        <taxon>Bacillota</taxon>
        <taxon>Bacilli</taxon>
        <taxon>Bacillales</taxon>
        <taxon>Bacillaceae</taxon>
        <taxon>Caldalkalibacillus</taxon>
    </lineage>
</organism>
<accession>A0ABU0CRM7</accession>
<dbReference type="PANTHER" id="PTHR30385">
    <property type="entry name" value="SIGMA FACTOR F FLAGELLAR"/>
    <property type="match status" value="1"/>
</dbReference>
<dbReference type="EC" id="2.7.7.6" evidence="7"/>
<evidence type="ECO:0000259" key="6">
    <source>
        <dbReference type="Pfam" id="PF08281"/>
    </source>
</evidence>
<evidence type="ECO:0000256" key="2">
    <source>
        <dbReference type="ARBA" id="ARBA00023082"/>
    </source>
</evidence>
<evidence type="ECO:0000313" key="8">
    <source>
        <dbReference type="Proteomes" id="UP001232445"/>
    </source>
</evidence>
<keyword evidence="7" id="KW-0548">Nucleotidyltransferase</keyword>
<dbReference type="EMBL" id="JAUSUQ010000004">
    <property type="protein sequence ID" value="MDQ0338521.1"/>
    <property type="molecule type" value="Genomic_DNA"/>
</dbReference>
<proteinExistence type="predicted"/>
<keyword evidence="7" id="KW-0808">Transferase</keyword>
<keyword evidence="3" id="KW-0238">DNA-binding</keyword>
<dbReference type="InterPro" id="IPR014284">
    <property type="entry name" value="RNA_pol_sigma-70_dom"/>
</dbReference>
<dbReference type="Pfam" id="PF04542">
    <property type="entry name" value="Sigma70_r2"/>
    <property type="match status" value="1"/>
</dbReference>
<protein>
    <submittedName>
        <fullName evidence="7">DNA-directed RNA polymerase</fullName>
        <ecNumber evidence="7">2.7.7.6</ecNumber>
    </submittedName>
</protein>
<dbReference type="GO" id="GO:0000428">
    <property type="term" value="C:DNA-directed RNA polymerase complex"/>
    <property type="evidence" value="ECO:0007669"/>
    <property type="project" value="UniProtKB-KW"/>
</dbReference>
<keyword evidence="4" id="KW-0804">Transcription</keyword>
<dbReference type="SUPFAM" id="SSF88659">
    <property type="entry name" value="Sigma3 and sigma4 domains of RNA polymerase sigma factors"/>
    <property type="match status" value="1"/>
</dbReference>
<keyword evidence="8" id="KW-1185">Reference proteome</keyword>
<name>A0ABU0CRM7_9BACI</name>
<keyword evidence="7" id="KW-0240">DNA-directed RNA polymerase</keyword>
<dbReference type="Proteomes" id="UP001232445">
    <property type="component" value="Unassembled WGS sequence"/>
</dbReference>
<dbReference type="Gene3D" id="1.10.1740.10">
    <property type="match status" value="1"/>
</dbReference>
<dbReference type="Gene3D" id="1.10.10.10">
    <property type="entry name" value="Winged helix-like DNA-binding domain superfamily/Winged helix DNA-binding domain"/>
    <property type="match status" value="1"/>
</dbReference>
<keyword evidence="1" id="KW-0805">Transcription regulation</keyword>
<evidence type="ECO:0000313" key="7">
    <source>
        <dbReference type="EMBL" id="MDQ0338521.1"/>
    </source>
</evidence>
<evidence type="ECO:0000259" key="5">
    <source>
        <dbReference type="Pfam" id="PF04542"/>
    </source>
</evidence>
<dbReference type="InterPro" id="IPR013324">
    <property type="entry name" value="RNA_pol_sigma_r3/r4-like"/>
</dbReference>
<comment type="caution">
    <text evidence="7">The sequence shown here is derived from an EMBL/GenBank/DDBJ whole genome shotgun (WGS) entry which is preliminary data.</text>
</comment>
<dbReference type="GO" id="GO:0003899">
    <property type="term" value="F:DNA-directed RNA polymerase activity"/>
    <property type="evidence" value="ECO:0007669"/>
    <property type="project" value="UniProtKB-EC"/>
</dbReference>
<dbReference type="SUPFAM" id="SSF88946">
    <property type="entry name" value="Sigma2 domain of RNA polymerase sigma factors"/>
    <property type="match status" value="1"/>
</dbReference>
<feature type="domain" description="RNA polymerase sigma-70 region 2" evidence="5">
    <location>
        <begin position="18"/>
        <end position="83"/>
    </location>
</feature>
<dbReference type="InterPro" id="IPR036388">
    <property type="entry name" value="WH-like_DNA-bd_sf"/>
</dbReference>
<evidence type="ECO:0000256" key="4">
    <source>
        <dbReference type="ARBA" id="ARBA00023163"/>
    </source>
</evidence>
<dbReference type="RefSeq" id="WP_307337020.1">
    <property type="nucleotide sequence ID" value="NZ_JAUSUQ010000004.1"/>
</dbReference>
<sequence length="182" mass="21484">MGKTPHREPATLPPFEHIYDQFQPLLYSTLKKYHIYRDREDILQVGRLALWEAYVNYDPRQGAFAAYATRYVRGRILNYLNRTHKQAMTVPFSAIRTEDEEQEVEWPDPASEELYQSCEWQELLAMVAQLLSPREQLIFQEHLLHDMSLSDLAAREQVSVHTVKTWKKRALKKIRRALSPTL</sequence>
<feature type="domain" description="RNA polymerase sigma factor 70 region 4 type 2" evidence="6">
    <location>
        <begin position="125"/>
        <end position="174"/>
    </location>
</feature>
<dbReference type="InterPro" id="IPR007627">
    <property type="entry name" value="RNA_pol_sigma70_r2"/>
</dbReference>
<evidence type="ECO:0000256" key="1">
    <source>
        <dbReference type="ARBA" id="ARBA00023015"/>
    </source>
</evidence>
<evidence type="ECO:0000256" key="3">
    <source>
        <dbReference type="ARBA" id="ARBA00023125"/>
    </source>
</evidence>
<keyword evidence="2" id="KW-0731">Sigma factor</keyword>
<dbReference type="Pfam" id="PF08281">
    <property type="entry name" value="Sigma70_r4_2"/>
    <property type="match status" value="1"/>
</dbReference>